<keyword evidence="4 7" id="KW-0732">Signal</keyword>
<keyword evidence="6 7" id="KW-0326">Glycosidase</keyword>
<accession>A0ABW7GBL4</accession>
<protein>
    <recommendedName>
        <fullName evidence="7">Alpha-L-arabinofuranosidase</fullName>
        <ecNumber evidence="7">3.2.1.55</ecNumber>
    </recommendedName>
</protein>
<dbReference type="RefSeq" id="WP_394491249.1">
    <property type="nucleotide sequence ID" value="NZ_JBIGIA010000021.1"/>
</dbReference>
<keyword evidence="3 7" id="KW-0964">Secreted</keyword>
<dbReference type="InterPro" id="IPR023296">
    <property type="entry name" value="Glyco_hydro_beta-prop_sf"/>
</dbReference>
<keyword evidence="10" id="KW-1185">Reference proteome</keyword>
<dbReference type="Pfam" id="PF14200">
    <property type="entry name" value="RicinB_lectin_2"/>
    <property type="match status" value="2"/>
</dbReference>
<reference evidence="9 10" key="1">
    <citation type="submission" date="2024-09" db="EMBL/GenBank/DDBJ databases">
        <title>Novel species of the genus Pelomonas and Roseateles isolated from streams.</title>
        <authorList>
            <person name="Lu H."/>
        </authorList>
    </citation>
    <scope>NUCLEOTIDE SEQUENCE [LARGE SCALE GENOMIC DNA]</scope>
    <source>
        <strain evidence="9 10">BYS96W</strain>
    </source>
</reference>
<comment type="similarity">
    <text evidence="7">Belongs to the glycosyl hydrolase 62 family.</text>
</comment>
<dbReference type="EMBL" id="JBIGIA010000021">
    <property type="protein sequence ID" value="MFG6459349.1"/>
    <property type="molecule type" value="Genomic_DNA"/>
</dbReference>
<dbReference type="SUPFAM" id="SSF75005">
    <property type="entry name" value="Arabinanase/levansucrase/invertase"/>
    <property type="match status" value="1"/>
</dbReference>
<dbReference type="GO" id="GO:0016787">
    <property type="term" value="F:hydrolase activity"/>
    <property type="evidence" value="ECO:0007669"/>
    <property type="project" value="UniProtKB-KW"/>
</dbReference>
<proteinExistence type="inferred from homology"/>
<gene>
    <name evidence="9" type="ORF">ACG00X_21140</name>
</gene>
<evidence type="ECO:0000256" key="5">
    <source>
        <dbReference type="ARBA" id="ARBA00022801"/>
    </source>
</evidence>
<dbReference type="PANTHER" id="PTHR40631">
    <property type="entry name" value="ALPHA-L-ARABINOFURANOSIDASE AXHA-2-RELATED"/>
    <property type="match status" value="1"/>
</dbReference>
<evidence type="ECO:0000259" key="8">
    <source>
        <dbReference type="SMART" id="SM00458"/>
    </source>
</evidence>
<feature type="domain" description="Ricin B lectin" evidence="8">
    <location>
        <begin position="74"/>
        <end position="209"/>
    </location>
</feature>
<evidence type="ECO:0000256" key="2">
    <source>
        <dbReference type="ARBA" id="ARBA00004613"/>
    </source>
</evidence>
<comment type="caution">
    <text evidence="9">The sequence shown here is derived from an EMBL/GenBank/DDBJ whole genome shotgun (WGS) entry which is preliminary data.</text>
</comment>
<keyword evidence="5 7" id="KW-0378">Hydrolase</keyword>
<dbReference type="Pfam" id="PF03664">
    <property type="entry name" value="Glyco_hydro_62"/>
    <property type="match status" value="1"/>
</dbReference>
<evidence type="ECO:0000256" key="1">
    <source>
        <dbReference type="ARBA" id="ARBA00001462"/>
    </source>
</evidence>
<dbReference type="InterPro" id="IPR000772">
    <property type="entry name" value="Ricin_B_lectin"/>
</dbReference>
<dbReference type="InterPro" id="IPR035992">
    <property type="entry name" value="Ricin_B-like_lectins"/>
</dbReference>
<dbReference type="SUPFAM" id="SSF50370">
    <property type="entry name" value="Ricin B-like lectins"/>
    <property type="match status" value="1"/>
</dbReference>
<dbReference type="InterPro" id="IPR005193">
    <property type="entry name" value="GH62_arabinosidase"/>
</dbReference>
<name>A0ABW7GBL4_9BURK</name>
<dbReference type="SMART" id="SM00458">
    <property type="entry name" value="RICIN"/>
    <property type="match status" value="1"/>
</dbReference>
<sequence length="540" mass="58804">MWRRQWAQRMAALQRRHRLRRSLSRKVDSKGDPMTHIMKRRFAPTALAAGVLCAAALATATPAQAAITVDGNTWYAVVNVNSGKALDLYNWVTNDGGEFRQWARHDGANQQFQLISSGNGYYRLKNRHSGKVVDVWNFSKADGAAVNQFSDGNGANQQWQLVGADNGAVRFINRNSGKALEVANASTADGGDITQYTDYAGRNQTWALVPVGSASGGQVQMPSSFKWTSSAPLMVAKPAARFPEVAIKDPSVVFHNGLWHVFSTQAKGDGWGLEYRSFSDWSNAGSATPYFLDSTAIGAGYRAAPFVFFHTPSKLWYLVFQNGNAAYSTNADISNPAGWSAPRNFYKSVPAIVQQNTANGRGSWLDFAVACDAANCHLFSAGDNGEIYRSQTTLANFPNGFGDTVIALRDANSNNLFEAPQIYKVRETGQYLMIVEAIGGSGRYFRSWTASSLSGTWTPLAATESNPFAGNANVSFPTGKWSQGISHGEILRTGYDENVEISVCDMRFLYQGLTPGASGDYGRLPYRLGLLTLTTSPCQK</sequence>
<evidence type="ECO:0000313" key="10">
    <source>
        <dbReference type="Proteomes" id="UP001606305"/>
    </source>
</evidence>
<evidence type="ECO:0000256" key="7">
    <source>
        <dbReference type="RuleBase" id="RU368117"/>
    </source>
</evidence>
<dbReference type="Proteomes" id="UP001606305">
    <property type="component" value="Unassembled WGS sequence"/>
</dbReference>
<evidence type="ECO:0000313" key="9">
    <source>
        <dbReference type="EMBL" id="MFG6459349.1"/>
    </source>
</evidence>
<dbReference type="PANTHER" id="PTHR40631:SF2">
    <property type="entry name" value="ALPHA-L-ARABINOFURANOSIDASE"/>
    <property type="match status" value="1"/>
</dbReference>
<dbReference type="Gene3D" id="2.115.10.20">
    <property type="entry name" value="Glycosyl hydrolase domain, family 43"/>
    <property type="match status" value="1"/>
</dbReference>
<evidence type="ECO:0000256" key="6">
    <source>
        <dbReference type="ARBA" id="ARBA00023295"/>
    </source>
</evidence>
<dbReference type="EC" id="3.2.1.55" evidence="7"/>
<dbReference type="PROSITE" id="PS50231">
    <property type="entry name" value="RICIN_B_LECTIN"/>
    <property type="match status" value="1"/>
</dbReference>
<evidence type="ECO:0000256" key="4">
    <source>
        <dbReference type="ARBA" id="ARBA00022729"/>
    </source>
</evidence>
<dbReference type="CDD" id="cd08987">
    <property type="entry name" value="GH62"/>
    <property type="match status" value="1"/>
</dbReference>
<dbReference type="Gene3D" id="2.80.10.50">
    <property type="match status" value="2"/>
</dbReference>
<organism evidence="9 10">
    <name type="scientific">Pelomonas nitida</name>
    <dbReference type="NCBI Taxonomy" id="3299027"/>
    <lineage>
        <taxon>Bacteria</taxon>
        <taxon>Pseudomonadati</taxon>
        <taxon>Pseudomonadota</taxon>
        <taxon>Betaproteobacteria</taxon>
        <taxon>Burkholderiales</taxon>
        <taxon>Sphaerotilaceae</taxon>
        <taxon>Roseateles</taxon>
    </lineage>
</organism>
<evidence type="ECO:0000256" key="3">
    <source>
        <dbReference type="ARBA" id="ARBA00022525"/>
    </source>
</evidence>
<comment type="subcellular location">
    <subcellularLocation>
        <location evidence="2 7">Secreted</location>
    </subcellularLocation>
</comment>
<comment type="function">
    <text evidence="7">Involved in the degradation of xylan and is a key enzyme in the complete degradation of the plant cell wall. It has a specific arabinofuranose-debranching activity on xylan from gramineae. Acts synergistically with the xylanases and binds specifically to xylan. From small arabinoxylo-oligosides (ranging from arabinoxylotriose to arabinoxylohexaose), it liberates arabinose and, after prolonged incubation, the purified enzyme exhibits some xylanolytic activity as well.</text>
</comment>
<comment type="catalytic activity">
    <reaction evidence="1 7">
        <text>Hydrolysis of terminal non-reducing alpha-L-arabinofuranoside residues in alpha-L-arabinosides.</text>
        <dbReference type="EC" id="3.2.1.55"/>
    </reaction>
</comment>